<evidence type="ECO:0000259" key="2">
    <source>
        <dbReference type="PROSITE" id="PS50053"/>
    </source>
</evidence>
<protein>
    <submittedName>
        <fullName evidence="5">S-layer family protein</fullName>
    </submittedName>
</protein>
<evidence type="ECO:0000259" key="3">
    <source>
        <dbReference type="PROSITE" id="PS50853"/>
    </source>
</evidence>
<dbReference type="CDD" id="cd00063">
    <property type="entry name" value="FN3"/>
    <property type="match status" value="1"/>
</dbReference>
<dbReference type="PANTHER" id="PTHR10666">
    <property type="entry name" value="UBIQUITIN"/>
    <property type="match status" value="1"/>
</dbReference>
<dbReference type="InterPro" id="IPR050158">
    <property type="entry name" value="Ubiquitin_ubiquitin-like"/>
</dbReference>
<evidence type="ECO:0000313" key="5">
    <source>
        <dbReference type="EMBL" id="RCX17741.1"/>
    </source>
</evidence>
<reference evidence="5 6" key="1">
    <citation type="submission" date="2018-07" db="EMBL/GenBank/DDBJ databases">
        <title>Genomic Encyclopedia of Type Strains, Phase III (KMG-III): the genomes of soil and plant-associated and newly described type strains.</title>
        <authorList>
            <person name="Whitman W."/>
        </authorList>
    </citation>
    <scope>NUCLEOTIDE SEQUENCE [LARGE SCALE GENOMIC DNA]</scope>
    <source>
        <strain evidence="5 6">CECT 8333</strain>
    </source>
</reference>
<feature type="domain" description="SLH" evidence="4">
    <location>
        <begin position="648"/>
        <end position="707"/>
    </location>
</feature>
<dbReference type="RefSeq" id="WP_114497841.1">
    <property type="nucleotide sequence ID" value="NZ_QPJW01000008.1"/>
</dbReference>
<sequence length="839" mass="88892">MKKLSASLICMLIIALLFQQEVYAMSIFVKTLTGKTITIEADSQETILQVKQKLSDKEGIPIDQQRLIFAGKQLEDDRTLADYNIQAESTLHLVLRLRNPVLNGLAINHGALSPEFDPTIQQYSASVTNETNSVRVSAKAADETAPVKINEISGTEADVSLIAGNNVITVSVTSPTDSENTSIYTITVNRAAPAPITGLALAGKTATTVTLNWPVASNATRIAIEQTPAGENNWASAVTESLAADATTATVTGLTAVTAYDFRLVVTGGANEGTSNTVTVTTEALLVNAETPVISLQPMDQTLNAGGNASPLSVAAAVNDGGTLSFQWYRNDKNEITGGTAINGATGPSYLPPTASAGVTYYYVTVTNTNNGATGNKMATAASNAAKVTIQAVQPPGNSNNNPTPVVSSTQTPLKPQNQPESQADITFKINGKPADIGTVSFTEADGQRIATIGLDYDKLRVNLANADEVTVTIGVTSRLDGVIAEMNEPLAAFMKEKQALVVLDTKQGVFTLPVRQLNLDAFFQQLEKDQALQDVKLQIEISKAKAAKVQSAEKTATGNAFELITPPTNFSLRGVLGSKVIDIPDLGNYVKRDIPISDGIDPSGIATGVSIGSDGTVRHVPTTFIQVDGKNYARLHSRNGGTYALISHPVQFNDVANHWAKEAIQRLGSKLILEGNDSGGFGPNEAVTRAEFTAMLVRALALEPGDSYPEFSDMKTGSWYNNDISAAVAYRLIDGFEDGTFRPDDPITREQAMVIVAEAMKLTGLDSKLSGPATAEQTLSRFQDVAEISPWARSGIAASVSAGMVSGRNAGELVPKAYVSRAEVALIIERLLKKSGLM</sequence>
<feature type="domain" description="Fibronectin type-III" evidence="3">
    <location>
        <begin position="192"/>
        <end position="285"/>
    </location>
</feature>
<dbReference type="InterPro" id="IPR029071">
    <property type="entry name" value="Ubiquitin-like_domsf"/>
</dbReference>
<feature type="region of interest" description="Disordered" evidence="1">
    <location>
        <begin position="394"/>
        <end position="420"/>
    </location>
</feature>
<feature type="compositionally biased region" description="Polar residues" evidence="1">
    <location>
        <begin position="411"/>
        <end position="420"/>
    </location>
</feature>
<dbReference type="PROSITE" id="PS00299">
    <property type="entry name" value="UBIQUITIN_1"/>
    <property type="match status" value="1"/>
</dbReference>
<dbReference type="InterPro" id="IPR019954">
    <property type="entry name" value="Ubiquitin_CS"/>
</dbReference>
<proteinExistence type="predicted"/>
<evidence type="ECO:0000256" key="1">
    <source>
        <dbReference type="SAM" id="MobiDB-lite"/>
    </source>
</evidence>
<dbReference type="Gene3D" id="2.60.40.2700">
    <property type="match status" value="1"/>
</dbReference>
<name>A0A369B8J2_9BACL</name>
<evidence type="ECO:0000259" key="4">
    <source>
        <dbReference type="PROSITE" id="PS51272"/>
    </source>
</evidence>
<dbReference type="SMART" id="SM00060">
    <property type="entry name" value="FN3"/>
    <property type="match status" value="1"/>
</dbReference>
<dbReference type="Gene3D" id="2.60.40.10">
    <property type="entry name" value="Immunoglobulins"/>
    <property type="match status" value="1"/>
</dbReference>
<dbReference type="SUPFAM" id="SSF49265">
    <property type="entry name" value="Fibronectin type III"/>
    <property type="match status" value="1"/>
</dbReference>
<dbReference type="PROSITE" id="PS50053">
    <property type="entry name" value="UBIQUITIN_2"/>
    <property type="match status" value="1"/>
</dbReference>
<feature type="compositionally biased region" description="Low complexity" evidence="1">
    <location>
        <begin position="395"/>
        <end position="410"/>
    </location>
</feature>
<dbReference type="AlphaFoldDB" id="A0A369B8J2"/>
<dbReference type="Pfam" id="PF12733">
    <property type="entry name" value="Cadherin-like"/>
    <property type="match status" value="1"/>
</dbReference>
<dbReference type="InterPro" id="IPR019956">
    <property type="entry name" value="Ubiquitin_dom"/>
</dbReference>
<comment type="caution">
    <text evidence="5">The sequence shown here is derived from an EMBL/GenBank/DDBJ whole genome shotgun (WGS) entry which is preliminary data.</text>
</comment>
<dbReference type="FunFam" id="3.10.20.90:FF:000160">
    <property type="entry name" value="Polyubiquitin-C"/>
    <property type="match status" value="1"/>
</dbReference>
<dbReference type="SMART" id="SM00213">
    <property type="entry name" value="UBQ"/>
    <property type="match status" value="1"/>
</dbReference>
<dbReference type="InterPro" id="IPR000626">
    <property type="entry name" value="Ubiquitin-like_dom"/>
</dbReference>
<dbReference type="PROSITE" id="PS50853">
    <property type="entry name" value="FN3"/>
    <property type="match status" value="1"/>
</dbReference>
<feature type="domain" description="SLH" evidence="4">
    <location>
        <begin position="708"/>
        <end position="771"/>
    </location>
</feature>
<dbReference type="OrthoDB" id="663332at2"/>
<dbReference type="Pfam" id="PF00240">
    <property type="entry name" value="ubiquitin"/>
    <property type="match status" value="1"/>
</dbReference>
<accession>A0A369B8J2</accession>
<dbReference type="InterPro" id="IPR036116">
    <property type="entry name" value="FN3_sf"/>
</dbReference>
<dbReference type="Gene3D" id="3.10.20.90">
    <property type="entry name" value="Phosphatidylinositol 3-kinase Catalytic Subunit, Chain A, domain 1"/>
    <property type="match status" value="1"/>
</dbReference>
<evidence type="ECO:0000313" key="6">
    <source>
        <dbReference type="Proteomes" id="UP000253090"/>
    </source>
</evidence>
<organism evidence="5 6">
    <name type="scientific">Fontibacillus phaseoli</name>
    <dbReference type="NCBI Taxonomy" id="1416533"/>
    <lineage>
        <taxon>Bacteria</taxon>
        <taxon>Bacillati</taxon>
        <taxon>Bacillota</taxon>
        <taxon>Bacilli</taxon>
        <taxon>Bacillales</taxon>
        <taxon>Paenibacillaceae</taxon>
        <taxon>Fontibacillus</taxon>
    </lineage>
</organism>
<dbReference type="PROSITE" id="PS51272">
    <property type="entry name" value="SLH"/>
    <property type="match status" value="3"/>
</dbReference>
<feature type="domain" description="SLH" evidence="4">
    <location>
        <begin position="780"/>
        <end position="839"/>
    </location>
</feature>
<feature type="domain" description="Ubiquitin-like" evidence="2">
    <location>
        <begin position="25"/>
        <end position="100"/>
    </location>
</feature>
<dbReference type="PRINTS" id="PR00348">
    <property type="entry name" value="UBIQUITIN"/>
</dbReference>
<dbReference type="InterPro" id="IPR003961">
    <property type="entry name" value="FN3_dom"/>
</dbReference>
<dbReference type="Pfam" id="PF00395">
    <property type="entry name" value="SLH"/>
    <property type="match status" value="3"/>
</dbReference>
<dbReference type="InterPro" id="IPR001119">
    <property type="entry name" value="SLH_dom"/>
</dbReference>
<dbReference type="InterPro" id="IPR013783">
    <property type="entry name" value="Ig-like_fold"/>
</dbReference>
<keyword evidence="6" id="KW-1185">Reference proteome</keyword>
<gene>
    <name evidence="5" type="ORF">DFP94_108102</name>
</gene>
<dbReference type="InterPro" id="IPR025883">
    <property type="entry name" value="Cadherin-like_domain"/>
</dbReference>
<dbReference type="Proteomes" id="UP000253090">
    <property type="component" value="Unassembled WGS sequence"/>
</dbReference>
<dbReference type="EMBL" id="QPJW01000008">
    <property type="protein sequence ID" value="RCX17741.1"/>
    <property type="molecule type" value="Genomic_DNA"/>
</dbReference>
<dbReference type="SUPFAM" id="SSF54236">
    <property type="entry name" value="Ubiquitin-like"/>
    <property type="match status" value="1"/>
</dbReference>